<feature type="transmembrane region" description="Helical" evidence="8">
    <location>
        <begin position="394"/>
        <end position="414"/>
    </location>
</feature>
<dbReference type="SUPFAM" id="SSF103473">
    <property type="entry name" value="MFS general substrate transporter"/>
    <property type="match status" value="1"/>
</dbReference>
<keyword evidence="11" id="KW-1185">Reference proteome</keyword>
<dbReference type="GO" id="GO:0022857">
    <property type="term" value="F:transmembrane transporter activity"/>
    <property type="evidence" value="ECO:0007669"/>
    <property type="project" value="InterPro"/>
</dbReference>
<proteinExistence type="inferred from homology"/>
<feature type="transmembrane region" description="Helical" evidence="8">
    <location>
        <begin position="233"/>
        <end position="253"/>
    </location>
</feature>
<feature type="transmembrane region" description="Helical" evidence="8">
    <location>
        <begin position="301"/>
        <end position="325"/>
    </location>
</feature>
<feature type="transmembrane region" description="Helical" evidence="8">
    <location>
        <begin position="70"/>
        <end position="87"/>
    </location>
</feature>
<evidence type="ECO:0000256" key="5">
    <source>
        <dbReference type="ARBA" id="ARBA00023136"/>
    </source>
</evidence>
<name>A0A3D8QE76_9HELO</name>
<evidence type="ECO:0000256" key="8">
    <source>
        <dbReference type="SAM" id="Phobius"/>
    </source>
</evidence>
<dbReference type="PANTHER" id="PTHR43791">
    <property type="entry name" value="PERMEASE-RELATED"/>
    <property type="match status" value="1"/>
</dbReference>
<evidence type="ECO:0000256" key="3">
    <source>
        <dbReference type="ARBA" id="ARBA00022692"/>
    </source>
</evidence>
<keyword evidence="5 8" id="KW-0472">Membrane</keyword>
<protein>
    <recommendedName>
        <fullName evidence="9">Major facilitator superfamily (MFS) profile domain-containing protein</fullName>
    </recommendedName>
</protein>
<feature type="transmembrane region" description="Helical" evidence="8">
    <location>
        <begin position="363"/>
        <end position="382"/>
    </location>
</feature>
<keyword evidence="3 8" id="KW-0812">Transmembrane</keyword>
<feature type="transmembrane region" description="Helical" evidence="8">
    <location>
        <begin position="111"/>
        <end position="130"/>
    </location>
</feature>
<comment type="similarity">
    <text evidence="6">Belongs to the major facilitator superfamily. Allantoate permease family.</text>
</comment>
<dbReference type="PANTHER" id="PTHR43791:SF70">
    <property type="entry name" value="MAJOR FACILITATOR SUPERFAMILY (MFS) PROFILE DOMAIN-CONTAINING PROTEIN"/>
    <property type="match status" value="1"/>
</dbReference>
<evidence type="ECO:0000313" key="10">
    <source>
        <dbReference type="EMBL" id="RDW60125.1"/>
    </source>
</evidence>
<organism evidence="10 11">
    <name type="scientific">Coleophoma crateriformis</name>
    <dbReference type="NCBI Taxonomy" id="565419"/>
    <lineage>
        <taxon>Eukaryota</taxon>
        <taxon>Fungi</taxon>
        <taxon>Dikarya</taxon>
        <taxon>Ascomycota</taxon>
        <taxon>Pezizomycotina</taxon>
        <taxon>Leotiomycetes</taxon>
        <taxon>Helotiales</taxon>
        <taxon>Dermateaceae</taxon>
        <taxon>Coleophoma</taxon>
    </lineage>
</organism>
<dbReference type="Pfam" id="PF07690">
    <property type="entry name" value="MFS_1"/>
    <property type="match status" value="1"/>
</dbReference>
<dbReference type="Proteomes" id="UP000256328">
    <property type="component" value="Unassembled WGS sequence"/>
</dbReference>
<dbReference type="AlphaFoldDB" id="A0A3D8QE76"/>
<dbReference type="PROSITE" id="PS50850">
    <property type="entry name" value="MFS"/>
    <property type="match status" value="1"/>
</dbReference>
<evidence type="ECO:0000256" key="2">
    <source>
        <dbReference type="ARBA" id="ARBA00022448"/>
    </source>
</evidence>
<accession>A0A3D8QE76</accession>
<evidence type="ECO:0000256" key="1">
    <source>
        <dbReference type="ARBA" id="ARBA00004141"/>
    </source>
</evidence>
<dbReference type="InterPro" id="IPR036259">
    <property type="entry name" value="MFS_trans_sf"/>
</dbReference>
<comment type="caution">
    <text evidence="10">The sequence shown here is derived from an EMBL/GenBank/DDBJ whole genome shotgun (WGS) entry which is preliminary data.</text>
</comment>
<reference evidence="10 11" key="1">
    <citation type="journal article" date="2018" name="IMA Fungus">
        <title>IMA Genome-F 9: Draft genome sequence of Annulohypoxylon stygium, Aspergillus mulundensis, Berkeleyomyces basicola (syn. Thielaviopsis basicola), Ceratocystis smalleyi, two Cercospora beticola strains, Coleophoma cylindrospora, Fusarium fracticaudum, Phialophora cf. hyalina, and Morchella septimelata.</title>
        <authorList>
            <person name="Wingfield B.D."/>
            <person name="Bills G.F."/>
            <person name="Dong Y."/>
            <person name="Huang W."/>
            <person name="Nel W.J."/>
            <person name="Swalarsk-Parry B.S."/>
            <person name="Vaghefi N."/>
            <person name="Wilken P.M."/>
            <person name="An Z."/>
            <person name="de Beer Z.W."/>
            <person name="De Vos L."/>
            <person name="Chen L."/>
            <person name="Duong T.A."/>
            <person name="Gao Y."/>
            <person name="Hammerbacher A."/>
            <person name="Kikkert J.R."/>
            <person name="Li Y."/>
            <person name="Li H."/>
            <person name="Li K."/>
            <person name="Li Q."/>
            <person name="Liu X."/>
            <person name="Ma X."/>
            <person name="Naidoo K."/>
            <person name="Pethybridge S.J."/>
            <person name="Sun J."/>
            <person name="Steenkamp E.T."/>
            <person name="van der Nest M.A."/>
            <person name="van Wyk S."/>
            <person name="Wingfield M.J."/>
            <person name="Xiong C."/>
            <person name="Yue Q."/>
            <person name="Zhang X."/>
        </authorList>
    </citation>
    <scope>NUCLEOTIDE SEQUENCE [LARGE SCALE GENOMIC DNA]</scope>
    <source>
        <strain evidence="10 11">BP5796</strain>
    </source>
</reference>
<feature type="transmembrane region" description="Helical" evidence="8">
    <location>
        <begin position="170"/>
        <end position="191"/>
    </location>
</feature>
<feature type="transmembrane region" description="Helical" evidence="8">
    <location>
        <begin position="426"/>
        <end position="442"/>
    </location>
</feature>
<evidence type="ECO:0000259" key="9">
    <source>
        <dbReference type="PROSITE" id="PS50850"/>
    </source>
</evidence>
<dbReference type="InterPro" id="IPR020846">
    <property type="entry name" value="MFS_dom"/>
</dbReference>
<dbReference type="FunFam" id="1.20.1250.20:FF:000064">
    <property type="entry name" value="MFS allantoate transporter"/>
    <property type="match status" value="1"/>
</dbReference>
<feature type="transmembrane region" description="Helical" evidence="8">
    <location>
        <begin position="142"/>
        <end position="164"/>
    </location>
</feature>
<evidence type="ECO:0000256" key="6">
    <source>
        <dbReference type="ARBA" id="ARBA00037968"/>
    </source>
</evidence>
<gene>
    <name evidence="10" type="ORF">BP5796_11731</name>
</gene>
<dbReference type="GO" id="GO:0016020">
    <property type="term" value="C:membrane"/>
    <property type="evidence" value="ECO:0007669"/>
    <property type="project" value="UniProtKB-SubCell"/>
</dbReference>
<evidence type="ECO:0000256" key="7">
    <source>
        <dbReference type="SAM" id="MobiDB-lite"/>
    </source>
</evidence>
<dbReference type="InterPro" id="IPR011701">
    <property type="entry name" value="MFS"/>
</dbReference>
<feature type="transmembrane region" description="Helical" evidence="8">
    <location>
        <begin position="337"/>
        <end position="356"/>
    </location>
</feature>
<feature type="region of interest" description="Disordered" evidence="7">
    <location>
        <begin position="1"/>
        <end position="20"/>
    </location>
</feature>
<keyword evidence="4 8" id="KW-1133">Transmembrane helix</keyword>
<feature type="transmembrane region" description="Helical" evidence="8">
    <location>
        <begin position="203"/>
        <end position="221"/>
    </location>
</feature>
<feature type="domain" description="Major facilitator superfamily (MFS) profile" evidence="9">
    <location>
        <begin position="74"/>
        <end position="483"/>
    </location>
</feature>
<sequence length="525" mass="57179">MASPIEKNVAEPVSDLSPADEKITAVGTSDADDLGKSDLRIDDEAGAIAVQALASGAVDPVLSKKVLRKIDLYILPFLCVTYGLQFLDKTSLGYSSVFGIIPDNHLVGQDYSWASSIFYFGYLIMEYPGVALLQRFPIAKFLGFNIVAWASILMITAACSSFAGLATVRFLLGMFEATISPGFVAITGIWWTRQEQASRSAIWVSFLGFFGTIGGLITYGIGHIEGSLATWKLIYLILGAFTVIWGILFILVVPDNPATTRWLTEEERIVAVQRVLENKTGTKTRTFVKAQVIEALTDPKIILLALISLVNAIASGGLSFGSIIIKGFGFTSLQTSLMNMPLSFLQAIFTLLGGWAQTKLPNARLIVASVAMIPPIIGTVLINQLDLSNKWGRLVGLWLLAGYPTGFMVLLSLLATNVAGTTKKSVASGMVFVMYCVGQIVGPQCFKTAEAPTYHSGIVAMLVGFILNLVFNLVLRFLYARENSRRDRALEGKSEVELEALREQSRAQGFENVTDVENVFFRYVL</sequence>
<keyword evidence="2" id="KW-0813">Transport</keyword>
<evidence type="ECO:0000313" key="11">
    <source>
        <dbReference type="Proteomes" id="UP000256328"/>
    </source>
</evidence>
<evidence type="ECO:0000256" key="4">
    <source>
        <dbReference type="ARBA" id="ARBA00022989"/>
    </source>
</evidence>
<feature type="transmembrane region" description="Helical" evidence="8">
    <location>
        <begin position="454"/>
        <end position="479"/>
    </location>
</feature>
<dbReference type="OrthoDB" id="6730379at2759"/>
<dbReference type="EMBL" id="PDLN01000019">
    <property type="protein sequence ID" value="RDW60125.1"/>
    <property type="molecule type" value="Genomic_DNA"/>
</dbReference>
<comment type="subcellular location">
    <subcellularLocation>
        <location evidence="1">Membrane</location>
        <topology evidence="1">Multi-pass membrane protein</topology>
    </subcellularLocation>
</comment>
<dbReference type="Gene3D" id="1.20.1250.20">
    <property type="entry name" value="MFS general substrate transporter like domains"/>
    <property type="match status" value="2"/>
</dbReference>